<evidence type="ECO:0000256" key="6">
    <source>
        <dbReference type="SAM" id="Phobius"/>
    </source>
</evidence>
<gene>
    <name evidence="7" type="primary">oct-1</name>
    <name evidence="7" type="ORF">CDAR_398321</name>
</gene>
<keyword evidence="4 6" id="KW-0472">Membrane</keyword>
<reference evidence="7 8" key="1">
    <citation type="submission" date="2021-06" db="EMBL/GenBank/DDBJ databases">
        <title>Caerostris darwini draft genome.</title>
        <authorList>
            <person name="Kono N."/>
            <person name="Arakawa K."/>
        </authorList>
    </citation>
    <scope>NUCLEOTIDE SEQUENCE [LARGE SCALE GENOMIC DNA]</scope>
</reference>
<feature type="compositionally biased region" description="Basic and acidic residues" evidence="5">
    <location>
        <begin position="325"/>
        <end position="351"/>
    </location>
</feature>
<evidence type="ECO:0000256" key="2">
    <source>
        <dbReference type="ARBA" id="ARBA00022692"/>
    </source>
</evidence>
<sequence length="418" mass="46764">MIFSIYIRKKLGERFKKEKTVDKVKNSSLDLLRYPQLRKKFIIITFCWMANIMSYYGLQFNISNLAGNEFLNFFLLAIAEVPGYLSSWIIMERFGRRWCSVAGFFCTGIVCMLPTIEFPHNDIISSMLGKYFAALTFMATYQQSSELYPTVVRSIGMGMSCTIGMLISLVVPYIVYLGIYGKAIPFIIIGLFGILAGILASFLPETLNQNLPQSISDAEKFGLDQKCFSWNWRRHSIGRERAASLKLSIKAMETIGEDTAGEDKSKRSSQVLQNVEFSPGSDTTCVSVDSVNVLNGGSIRKSNSVDSGHSRESNPLPAIPPMRRSISDDRQRKDFCTPESRQNPEDKRDMSMRNQSAENDEEDPSNKAPVHTGENLKFSCVSMVFDNNDGAKNDDVVINEGNAGIGHAINRGFTKIDV</sequence>
<dbReference type="GO" id="GO:0016020">
    <property type="term" value="C:membrane"/>
    <property type="evidence" value="ECO:0007669"/>
    <property type="project" value="UniProtKB-SubCell"/>
</dbReference>
<evidence type="ECO:0000256" key="4">
    <source>
        <dbReference type="ARBA" id="ARBA00023136"/>
    </source>
</evidence>
<keyword evidence="2 6" id="KW-0812">Transmembrane</keyword>
<accession>A0AAV4QTR0</accession>
<feature type="transmembrane region" description="Helical" evidence="6">
    <location>
        <begin position="98"/>
        <end position="116"/>
    </location>
</feature>
<dbReference type="EMBL" id="BPLQ01005085">
    <property type="protein sequence ID" value="GIY12610.1"/>
    <property type="molecule type" value="Genomic_DNA"/>
</dbReference>
<dbReference type="InterPro" id="IPR005828">
    <property type="entry name" value="MFS_sugar_transport-like"/>
</dbReference>
<proteinExistence type="predicted"/>
<dbReference type="PANTHER" id="PTHR24064">
    <property type="entry name" value="SOLUTE CARRIER FAMILY 22 MEMBER"/>
    <property type="match status" value="1"/>
</dbReference>
<feature type="transmembrane region" description="Helical" evidence="6">
    <location>
        <begin position="70"/>
        <end position="91"/>
    </location>
</feature>
<evidence type="ECO:0000256" key="3">
    <source>
        <dbReference type="ARBA" id="ARBA00022989"/>
    </source>
</evidence>
<evidence type="ECO:0000256" key="1">
    <source>
        <dbReference type="ARBA" id="ARBA00004141"/>
    </source>
</evidence>
<feature type="region of interest" description="Disordered" evidence="5">
    <location>
        <begin position="297"/>
        <end position="372"/>
    </location>
</feature>
<dbReference type="GO" id="GO:0022857">
    <property type="term" value="F:transmembrane transporter activity"/>
    <property type="evidence" value="ECO:0007669"/>
    <property type="project" value="InterPro"/>
</dbReference>
<dbReference type="SUPFAM" id="SSF103473">
    <property type="entry name" value="MFS general substrate transporter"/>
    <property type="match status" value="1"/>
</dbReference>
<feature type="transmembrane region" description="Helical" evidence="6">
    <location>
        <begin position="155"/>
        <end position="176"/>
    </location>
</feature>
<dbReference type="AlphaFoldDB" id="A0AAV4QTR0"/>
<organism evidence="7 8">
    <name type="scientific">Caerostris darwini</name>
    <dbReference type="NCBI Taxonomy" id="1538125"/>
    <lineage>
        <taxon>Eukaryota</taxon>
        <taxon>Metazoa</taxon>
        <taxon>Ecdysozoa</taxon>
        <taxon>Arthropoda</taxon>
        <taxon>Chelicerata</taxon>
        <taxon>Arachnida</taxon>
        <taxon>Araneae</taxon>
        <taxon>Araneomorphae</taxon>
        <taxon>Entelegynae</taxon>
        <taxon>Araneoidea</taxon>
        <taxon>Araneidae</taxon>
        <taxon>Caerostris</taxon>
    </lineage>
</organism>
<protein>
    <submittedName>
        <fullName evidence="7">Organic cation transporter 1</fullName>
    </submittedName>
</protein>
<comment type="subcellular location">
    <subcellularLocation>
        <location evidence="1">Membrane</location>
        <topology evidence="1">Multi-pass membrane protein</topology>
    </subcellularLocation>
</comment>
<dbReference type="InterPro" id="IPR036259">
    <property type="entry name" value="MFS_trans_sf"/>
</dbReference>
<name>A0AAV4QTR0_9ARAC</name>
<evidence type="ECO:0000256" key="5">
    <source>
        <dbReference type="SAM" id="MobiDB-lite"/>
    </source>
</evidence>
<dbReference type="Proteomes" id="UP001054837">
    <property type="component" value="Unassembled WGS sequence"/>
</dbReference>
<feature type="transmembrane region" description="Helical" evidence="6">
    <location>
        <begin position="183"/>
        <end position="203"/>
    </location>
</feature>
<dbReference type="Pfam" id="PF00083">
    <property type="entry name" value="Sugar_tr"/>
    <property type="match status" value="1"/>
</dbReference>
<keyword evidence="3 6" id="KW-1133">Transmembrane helix</keyword>
<feature type="transmembrane region" description="Helical" evidence="6">
    <location>
        <begin position="41"/>
        <end position="58"/>
    </location>
</feature>
<evidence type="ECO:0000313" key="8">
    <source>
        <dbReference type="Proteomes" id="UP001054837"/>
    </source>
</evidence>
<evidence type="ECO:0000313" key="7">
    <source>
        <dbReference type="EMBL" id="GIY12610.1"/>
    </source>
</evidence>
<dbReference type="Gene3D" id="1.20.1250.20">
    <property type="entry name" value="MFS general substrate transporter like domains"/>
    <property type="match status" value="1"/>
</dbReference>
<feature type="compositionally biased region" description="Polar residues" evidence="5">
    <location>
        <begin position="297"/>
        <end position="307"/>
    </location>
</feature>
<comment type="caution">
    <text evidence="7">The sequence shown here is derived from an EMBL/GenBank/DDBJ whole genome shotgun (WGS) entry which is preliminary data.</text>
</comment>
<keyword evidence="8" id="KW-1185">Reference proteome</keyword>